<accession>A0A5P1EUA9</accession>
<name>A0A5P1EUA9_ASPOF</name>
<dbReference type="EMBL" id="CM007385">
    <property type="protein sequence ID" value="ONK68091.1"/>
    <property type="molecule type" value="Genomic_DNA"/>
</dbReference>
<feature type="region of interest" description="Disordered" evidence="1">
    <location>
        <begin position="1"/>
        <end position="84"/>
    </location>
</feature>
<evidence type="ECO:0000256" key="1">
    <source>
        <dbReference type="SAM" id="MobiDB-lite"/>
    </source>
</evidence>
<dbReference type="AlphaFoldDB" id="A0A5P1EUA9"/>
<evidence type="ECO:0000313" key="2">
    <source>
        <dbReference type="EMBL" id="ONK68091.1"/>
    </source>
</evidence>
<dbReference type="Gramene" id="ONK68091">
    <property type="protein sequence ID" value="ONK68091"/>
    <property type="gene ID" value="A4U43_C05F7350"/>
</dbReference>
<feature type="compositionally biased region" description="Basic and acidic residues" evidence="1">
    <location>
        <begin position="32"/>
        <end position="43"/>
    </location>
</feature>
<gene>
    <name evidence="2" type="ORF">A4U43_C05F7350</name>
</gene>
<protein>
    <submittedName>
        <fullName evidence="2">Uncharacterized protein</fullName>
    </submittedName>
</protein>
<sequence>MPSPYPSPSIREGRKTVGPSVDAGRVPSTRQPEARRQPVRELGRSPSWTTVRTEGRRGRRQGLKGGGGEERRRRVREGRRRVRPALEGEAWQPRRVTGVRHGLVASGRWVAGVGREEGGCAAGGISSPGMYV</sequence>
<proteinExistence type="predicted"/>
<reference evidence="3" key="1">
    <citation type="journal article" date="2017" name="Nat. Commun.">
        <title>The asparagus genome sheds light on the origin and evolution of a young Y chromosome.</title>
        <authorList>
            <person name="Harkess A."/>
            <person name="Zhou J."/>
            <person name="Xu C."/>
            <person name="Bowers J.E."/>
            <person name="Van der Hulst R."/>
            <person name="Ayyampalayam S."/>
            <person name="Mercati F."/>
            <person name="Riccardi P."/>
            <person name="McKain M.R."/>
            <person name="Kakrana A."/>
            <person name="Tang H."/>
            <person name="Ray J."/>
            <person name="Groenendijk J."/>
            <person name="Arikit S."/>
            <person name="Mathioni S.M."/>
            <person name="Nakano M."/>
            <person name="Shan H."/>
            <person name="Telgmann-Rauber A."/>
            <person name="Kanno A."/>
            <person name="Yue Z."/>
            <person name="Chen H."/>
            <person name="Li W."/>
            <person name="Chen Y."/>
            <person name="Xu X."/>
            <person name="Zhang Y."/>
            <person name="Luo S."/>
            <person name="Chen H."/>
            <person name="Gao J."/>
            <person name="Mao Z."/>
            <person name="Pires J.C."/>
            <person name="Luo M."/>
            <person name="Kudrna D."/>
            <person name="Wing R.A."/>
            <person name="Meyers B.C."/>
            <person name="Yi K."/>
            <person name="Kong H."/>
            <person name="Lavrijsen P."/>
            <person name="Sunseri F."/>
            <person name="Falavigna A."/>
            <person name="Ye Y."/>
            <person name="Leebens-Mack J.H."/>
            <person name="Chen G."/>
        </authorList>
    </citation>
    <scope>NUCLEOTIDE SEQUENCE [LARGE SCALE GENOMIC DNA]</scope>
    <source>
        <strain evidence="3">cv. DH0086</strain>
    </source>
</reference>
<feature type="compositionally biased region" description="Basic residues" evidence="1">
    <location>
        <begin position="73"/>
        <end position="83"/>
    </location>
</feature>
<keyword evidence="3" id="KW-1185">Reference proteome</keyword>
<dbReference type="Proteomes" id="UP000243459">
    <property type="component" value="Chromosome 5"/>
</dbReference>
<organism evidence="2 3">
    <name type="scientific">Asparagus officinalis</name>
    <name type="common">Garden asparagus</name>
    <dbReference type="NCBI Taxonomy" id="4686"/>
    <lineage>
        <taxon>Eukaryota</taxon>
        <taxon>Viridiplantae</taxon>
        <taxon>Streptophyta</taxon>
        <taxon>Embryophyta</taxon>
        <taxon>Tracheophyta</taxon>
        <taxon>Spermatophyta</taxon>
        <taxon>Magnoliopsida</taxon>
        <taxon>Liliopsida</taxon>
        <taxon>Asparagales</taxon>
        <taxon>Asparagaceae</taxon>
        <taxon>Asparagoideae</taxon>
        <taxon>Asparagus</taxon>
    </lineage>
</organism>
<evidence type="ECO:0000313" key="3">
    <source>
        <dbReference type="Proteomes" id="UP000243459"/>
    </source>
</evidence>